<dbReference type="Proteomes" id="UP000886842">
    <property type="component" value="Unassembled WGS sequence"/>
</dbReference>
<evidence type="ECO:0008006" key="3">
    <source>
        <dbReference type="Google" id="ProtNLM"/>
    </source>
</evidence>
<gene>
    <name evidence="1" type="ORF">IAA98_11840</name>
</gene>
<organism evidence="1 2">
    <name type="scientific">Candidatus Avipropionibacterium avicola</name>
    <dbReference type="NCBI Taxonomy" id="2840701"/>
    <lineage>
        <taxon>Bacteria</taxon>
        <taxon>Bacillati</taxon>
        <taxon>Actinomycetota</taxon>
        <taxon>Actinomycetes</taxon>
        <taxon>Propionibacteriales</taxon>
        <taxon>Propionibacteriaceae</taxon>
        <taxon>Propionibacteriaceae incertae sedis</taxon>
        <taxon>Candidatus Avipropionibacterium</taxon>
    </lineage>
</organism>
<sequence>MQLVLQVRGPLLPIEDLVEAIPIVLDRLRAVPFDSDGTAVLEGTRADRLQLIDGRAGRLGAAYLIRDAAAVGPHNEQMANLAVVLAADDRERTAVEAHATGDGAPVAVSLELTNPRHPARIHAVASMQLVELPKILGPRFEMTADLDLVEVHANPEPQLHFTVDSRWFGGRGTVHVRPLPDPGYEVTIDVRPRGLARLMGPFWPLIRQRMVDAAEQSYGDFLNESAEELRDCTGPYEIADHVWDGIVRDLTTDG</sequence>
<evidence type="ECO:0000313" key="1">
    <source>
        <dbReference type="EMBL" id="HIT76267.1"/>
    </source>
</evidence>
<name>A0A9D1GZY6_9ACTN</name>
<accession>A0A9D1GZY6</accession>
<reference evidence="1" key="1">
    <citation type="submission" date="2020-10" db="EMBL/GenBank/DDBJ databases">
        <authorList>
            <person name="Gilroy R."/>
        </authorList>
    </citation>
    <scope>NUCLEOTIDE SEQUENCE</scope>
    <source>
        <strain evidence="1">ChiGjej1B1-24693</strain>
    </source>
</reference>
<protein>
    <recommendedName>
        <fullName evidence="3">DUF1997 domain-containing protein</fullName>
    </recommendedName>
</protein>
<dbReference type="AlphaFoldDB" id="A0A9D1GZY6"/>
<reference evidence="1" key="2">
    <citation type="journal article" date="2021" name="PeerJ">
        <title>Extensive microbial diversity within the chicken gut microbiome revealed by metagenomics and culture.</title>
        <authorList>
            <person name="Gilroy R."/>
            <person name="Ravi A."/>
            <person name="Getino M."/>
            <person name="Pursley I."/>
            <person name="Horton D.L."/>
            <person name="Alikhan N.F."/>
            <person name="Baker D."/>
            <person name="Gharbi K."/>
            <person name="Hall N."/>
            <person name="Watson M."/>
            <person name="Adriaenssens E.M."/>
            <person name="Foster-Nyarko E."/>
            <person name="Jarju S."/>
            <person name="Secka A."/>
            <person name="Antonio M."/>
            <person name="Oren A."/>
            <person name="Chaudhuri R.R."/>
            <person name="La Ragione R."/>
            <person name="Hildebrand F."/>
            <person name="Pallen M.J."/>
        </authorList>
    </citation>
    <scope>NUCLEOTIDE SEQUENCE</scope>
    <source>
        <strain evidence="1">ChiGjej1B1-24693</strain>
    </source>
</reference>
<evidence type="ECO:0000313" key="2">
    <source>
        <dbReference type="Proteomes" id="UP000886842"/>
    </source>
</evidence>
<comment type="caution">
    <text evidence="1">The sequence shown here is derived from an EMBL/GenBank/DDBJ whole genome shotgun (WGS) entry which is preliminary data.</text>
</comment>
<proteinExistence type="predicted"/>
<dbReference type="EMBL" id="DVLP01000347">
    <property type="protein sequence ID" value="HIT76267.1"/>
    <property type="molecule type" value="Genomic_DNA"/>
</dbReference>